<evidence type="ECO:0000259" key="3">
    <source>
        <dbReference type="Pfam" id="PF03358"/>
    </source>
</evidence>
<evidence type="ECO:0000256" key="2">
    <source>
        <dbReference type="ARBA" id="ARBA00022643"/>
    </source>
</evidence>
<dbReference type="InterPro" id="IPR005025">
    <property type="entry name" value="FMN_Rdtase-like_dom"/>
</dbReference>
<comment type="caution">
    <text evidence="4">The sequence shown here is derived from an EMBL/GenBank/DDBJ whole genome shotgun (WGS) entry which is preliminary data.</text>
</comment>
<dbReference type="Gene3D" id="3.40.50.360">
    <property type="match status" value="1"/>
</dbReference>
<reference evidence="4" key="2">
    <citation type="submission" date="2020-10" db="EMBL/GenBank/DDBJ databases">
        <title>Comparative genomics of the Acetobacterium genus.</title>
        <authorList>
            <person name="Marshall C."/>
            <person name="May H."/>
            <person name="Norman S."/>
        </authorList>
    </citation>
    <scope>NUCLEOTIDE SEQUENCE</scope>
    <source>
        <strain evidence="4">DER-2019</strain>
    </source>
</reference>
<dbReference type="Pfam" id="PF03358">
    <property type="entry name" value="FMN_red"/>
    <property type="match status" value="1"/>
</dbReference>
<feature type="domain" description="NADPH-dependent FMN reductase-like" evidence="3">
    <location>
        <begin position="1"/>
        <end position="121"/>
    </location>
</feature>
<reference evidence="4" key="1">
    <citation type="submission" date="2019-10" db="EMBL/GenBank/DDBJ databases">
        <authorList>
            <person name="Ross D.E."/>
            <person name="Gulliver D."/>
        </authorList>
    </citation>
    <scope>NUCLEOTIDE SEQUENCE</scope>
    <source>
        <strain evidence="4">DER-2019</strain>
    </source>
</reference>
<dbReference type="Proteomes" id="UP000616595">
    <property type="component" value="Unassembled WGS sequence"/>
</dbReference>
<dbReference type="InterPro" id="IPR029039">
    <property type="entry name" value="Flavoprotein-like_sf"/>
</dbReference>
<dbReference type="PANTHER" id="PTHR43278">
    <property type="entry name" value="NAD(P)H-DEPENDENT FMN-CONTAINING OXIDOREDUCTASE YWQN-RELATED"/>
    <property type="match status" value="1"/>
</dbReference>
<dbReference type="OrthoDB" id="9805976at2"/>
<dbReference type="RefSeq" id="WP_148565856.1">
    <property type="nucleotide sequence ID" value="NZ_RXYA01000002.1"/>
</dbReference>
<proteinExistence type="predicted"/>
<keyword evidence="5" id="KW-1185">Reference proteome</keyword>
<dbReference type="EMBL" id="WJBD01000003">
    <property type="protein sequence ID" value="MBC3887482.1"/>
    <property type="molecule type" value="Genomic_DNA"/>
</dbReference>
<organism evidence="4 5">
    <name type="scientific">Acetobacterium paludosum</name>
    <dbReference type="NCBI Taxonomy" id="52693"/>
    <lineage>
        <taxon>Bacteria</taxon>
        <taxon>Bacillati</taxon>
        <taxon>Bacillota</taxon>
        <taxon>Clostridia</taxon>
        <taxon>Eubacteriales</taxon>
        <taxon>Eubacteriaceae</taxon>
        <taxon>Acetobacterium</taxon>
    </lineage>
</organism>
<dbReference type="PANTHER" id="PTHR43278:SF2">
    <property type="entry name" value="IRON-SULFUR FLAVOPROTEIN"/>
    <property type="match status" value="1"/>
</dbReference>
<protein>
    <submittedName>
        <fullName evidence="4">Flavodoxin family protein</fullName>
    </submittedName>
</protein>
<sequence length="176" mass="19768">MKVLAISASPRVGGNSDVLCDQFLKGAKEAGHDTEKIQIRNQKINPCLACYACLKNGVCAIDDDMEEIQQKMIHAEIIVLSVPVYFYSMNAQMKMVIDRCITHYKEMKNKQFYFVVTAADPNRNAVDETIAGFRGFLCCLPEALEMEIIYGTGAWDKGDVFKHPAFEQAYEIGNKL</sequence>
<dbReference type="AlphaFoldDB" id="A0A923KRP8"/>
<keyword evidence="1" id="KW-0285">Flavoprotein</keyword>
<evidence type="ECO:0000313" key="5">
    <source>
        <dbReference type="Proteomes" id="UP000616595"/>
    </source>
</evidence>
<evidence type="ECO:0000256" key="1">
    <source>
        <dbReference type="ARBA" id="ARBA00022630"/>
    </source>
</evidence>
<dbReference type="GO" id="GO:0016491">
    <property type="term" value="F:oxidoreductase activity"/>
    <property type="evidence" value="ECO:0007669"/>
    <property type="project" value="InterPro"/>
</dbReference>
<keyword evidence="2" id="KW-0288">FMN</keyword>
<accession>A0A923KRP8</accession>
<dbReference type="SUPFAM" id="SSF52218">
    <property type="entry name" value="Flavoproteins"/>
    <property type="match status" value="1"/>
</dbReference>
<name>A0A923KRP8_9FIRM</name>
<gene>
    <name evidence="4" type="ORF">GH810_04080</name>
</gene>
<dbReference type="InterPro" id="IPR051796">
    <property type="entry name" value="ISF_SsuE-like"/>
</dbReference>
<evidence type="ECO:0000313" key="4">
    <source>
        <dbReference type="EMBL" id="MBC3887482.1"/>
    </source>
</evidence>